<feature type="region of interest" description="Disordered" evidence="1">
    <location>
        <begin position="41"/>
        <end position="64"/>
    </location>
</feature>
<reference evidence="3" key="1">
    <citation type="submission" date="2022-05" db="EMBL/GenBank/DDBJ databases">
        <title>The Musa troglodytarum L. genome provides insights into the mechanism of non-climacteric behaviour and enrichment of carotenoids.</title>
        <authorList>
            <person name="Wang J."/>
        </authorList>
    </citation>
    <scope>NUCLEOTIDE SEQUENCE</scope>
    <source>
        <tissue evidence="3">Leaf</tissue>
    </source>
</reference>
<gene>
    <name evidence="3" type="ORF">MUK42_19713</name>
</gene>
<dbReference type="OrthoDB" id="566238at2759"/>
<evidence type="ECO:0000256" key="1">
    <source>
        <dbReference type="SAM" id="MobiDB-lite"/>
    </source>
</evidence>
<dbReference type="InterPro" id="IPR044684">
    <property type="entry name" value="STR17/STR18/HARC1-like"/>
</dbReference>
<dbReference type="Pfam" id="PF00581">
    <property type="entry name" value="Rhodanese"/>
    <property type="match status" value="1"/>
</dbReference>
<dbReference type="InterPro" id="IPR036873">
    <property type="entry name" value="Rhodanese-like_dom_sf"/>
</dbReference>
<dbReference type="PROSITE" id="PS50206">
    <property type="entry name" value="RHODANESE_3"/>
    <property type="match status" value="1"/>
</dbReference>
<dbReference type="GO" id="GO:0003824">
    <property type="term" value="F:catalytic activity"/>
    <property type="evidence" value="ECO:0007669"/>
    <property type="project" value="InterPro"/>
</dbReference>
<dbReference type="EMBL" id="CP097510">
    <property type="protein sequence ID" value="URE33158.1"/>
    <property type="molecule type" value="Genomic_DNA"/>
</dbReference>
<dbReference type="EMBL" id="CP097510">
    <property type="protein sequence ID" value="URE33159.1"/>
    <property type="molecule type" value="Genomic_DNA"/>
</dbReference>
<keyword evidence="4" id="KW-1185">Reference proteome</keyword>
<dbReference type="SMART" id="SM00450">
    <property type="entry name" value="RHOD"/>
    <property type="match status" value="1"/>
</dbReference>
<proteinExistence type="predicted"/>
<dbReference type="InterPro" id="IPR001763">
    <property type="entry name" value="Rhodanese-like_dom"/>
</dbReference>
<dbReference type="PANTHER" id="PTHR44542:SF12">
    <property type="entry name" value="THIOSULFATE SULFURTRANSFERASE 18"/>
    <property type="match status" value="1"/>
</dbReference>
<dbReference type="AlphaFoldDB" id="A0A9E7KT87"/>
<dbReference type="Gene3D" id="3.40.250.10">
    <property type="entry name" value="Rhodanese-like domain"/>
    <property type="match status" value="1"/>
</dbReference>
<evidence type="ECO:0000313" key="4">
    <source>
        <dbReference type="Proteomes" id="UP001055439"/>
    </source>
</evidence>
<protein>
    <submittedName>
        <fullName evidence="3">RHOD</fullName>
    </submittedName>
</protein>
<feature type="domain" description="Rhodanese" evidence="2">
    <location>
        <begin position="83"/>
        <end position="209"/>
    </location>
</feature>
<accession>A0A9E7KT87</accession>
<evidence type="ECO:0000259" key="2">
    <source>
        <dbReference type="PROSITE" id="PS50206"/>
    </source>
</evidence>
<dbReference type="PANTHER" id="PTHR44542">
    <property type="entry name" value="THIOSULFATE SULFURTRANSFERASE 18"/>
    <property type="match status" value="1"/>
</dbReference>
<name>A0A9E7KT87_9LILI</name>
<dbReference type="CDD" id="cd00158">
    <property type="entry name" value="RHOD"/>
    <property type="match status" value="1"/>
</dbReference>
<organism evidence="3 4">
    <name type="scientific">Musa troglodytarum</name>
    <name type="common">fe'i banana</name>
    <dbReference type="NCBI Taxonomy" id="320322"/>
    <lineage>
        <taxon>Eukaryota</taxon>
        <taxon>Viridiplantae</taxon>
        <taxon>Streptophyta</taxon>
        <taxon>Embryophyta</taxon>
        <taxon>Tracheophyta</taxon>
        <taxon>Spermatophyta</taxon>
        <taxon>Magnoliopsida</taxon>
        <taxon>Liliopsida</taxon>
        <taxon>Zingiberales</taxon>
        <taxon>Musaceae</taxon>
        <taxon>Musa</taxon>
    </lineage>
</organism>
<dbReference type="Proteomes" id="UP001055439">
    <property type="component" value="Chromosome 8"/>
</dbReference>
<sequence length="215" mass="23180">MAVASSNLKPHVDARQVLDESKGGGGSLALACTRERVSINTHKPESFPSSAHHRSSSLPPPMASIGSSEAAVTVDVHAGKGLVDAGHKYLDVRTPEEFERGHLQNAINVPYVFFTPQGELRSPFPLFLPRRIVSYTNIDPLCSGKKKNPEFLEQVSLTCNDDDHIVVGCQSGARSITATVELLKSGFKNVKNMGGGFAAWVENGLPVKPLQEDLH</sequence>
<evidence type="ECO:0000313" key="3">
    <source>
        <dbReference type="EMBL" id="URE33158.1"/>
    </source>
</evidence>
<dbReference type="SUPFAM" id="SSF52821">
    <property type="entry name" value="Rhodanese/Cell cycle control phosphatase"/>
    <property type="match status" value="1"/>
</dbReference>